<dbReference type="EMBL" id="QUSW01000011">
    <property type="protein sequence ID" value="RQP21309.1"/>
    <property type="molecule type" value="Genomic_DNA"/>
</dbReference>
<dbReference type="PANTHER" id="PTHR30531">
    <property type="entry name" value="FLAGELLAR BIOSYNTHETIC PROTEIN FLHB"/>
    <property type="match status" value="1"/>
</dbReference>
<dbReference type="Proteomes" id="UP000267464">
    <property type="component" value="Unassembled WGS sequence"/>
</dbReference>
<feature type="transmembrane region" description="Helical" evidence="3">
    <location>
        <begin position="184"/>
        <end position="207"/>
    </location>
</feature>
<feature type="region of interest" description="Disordered" evidence="2">
    <location>
        <begin position="1"/>
        <end position="21"/>
    </location>
</feature>
<comment type="caution">
    <text evidence="4">The sequence shown here is derived from an EMBL/GenBank/DDBJ whole genome shotgun (WGS) entry which is preliminary data.</text>
</comment>
<reference evidence="4 5" key="2">
    <citation type="submission" date="2018-12" db="EMBL/GenBank/DDBJ databases">
        <title>Rhizobacter gummiphilus sp. nov., a rubber-degrading bacterium isolated from the soil of a botanical garden in Japan.</title>
        <authorList>
            <person name="Shunsuke S.S."/>
        </authorList>
    </citation>
    <scope>NUCLEOTIDE SEQUENCE [LARGE SCALE GENOMIC DNA]</scope>
    <source>
        <strain evidence="4 5">S-16</strain>
    </source>
</reference>
<keyword evidence="4" id="KW-0969">Cilium</keyword>
<name>A0A3N7JIN8_9BURK</name>
<dbReference type="InterPro" id="IPR006135">
    <property type="entry name" value="T3SS_substrate_exporter"/>
</dbReference>
<dbReference type="OrthoDB" id="9807950at2"/>
<feature type="region of interest" description="Disordered" evidence="2">
    <location>
        <begin position="218"/>
        <end position="242"/>
    </location>
</feature>
<evidence type="ECO:0000256" key="3">
    <source>
        <dbReference type="SAM" id="Phobius"/>
    </source>
</evidence>
<proteinExistence type="inferred from homology"/>
<dbReference type="GO" id="GO:0005886">
    <property type="term" value="C:plasma membrane"/>
    <property type="evidence" value="ECO:0007669"/>
    <property type="project" value="TreeGrafter"/>
</dbReference>
<keyword evidence="3" id="KW-1133">Transmembrane helix</keyword>
<accession>A0A3N7JIN8</accession>
<dbReference type="InterPro" id="IPR029025">
    <property type="entry name" value="T3SS_substrate_exporter_C"/>
</dbReference>
<evidence type="ECO:0000256" key="1">
    <source>
        <dbReference type="ARBA" id="ARBA00010690"/>
    </source>
</evidence>
<evidence type="ECO:0000313" key="5">
    <source>
        <dbReference type="Proteomes" id="UP000267464"/>
    </source>
</evidence>
<keyword evidence="4" id="KW-0966">Cell projection</keyword>
<sequence>MSSEEKTEKATPHKLREARKRGEAAVSKDLSSAVVFAAVLGLLWFGSGASQRHLQRMLLAALDVVSSGGHGPQMAAALEQMLEAALHVIVPYLLLAALVSIVIGVVQTRGVFSTEPIKIKFDRLNPAESLKQLFSTRQLGVLVQMLLKLALLGVVLVWTVQSFLGPMVQALHGSAADGWSVGDSALRILFAGAAAVFLFLGLVDFLHQHFEYLKRNRMSKTERKQERKNTDGSPEVKAEQRARRRELMSAPVPMGVAGASVVVTNPTHFAVALYYEPGVVDLPVVVAKGHDAQAMAIRADAGRHDVPIMENPPLARALFSSIELGERIGDEHIDAVAEVFRWVQRFKAARHAPH</sequence>
<gene>
    <name evidence="4" type="primary">flhB</name>
    <name evidence="4" type="ORF">DZC73_27805</name>
</gene>
<keyword evidence="4" id="KW-0282">Flagellum</keyword>
<reference evidence="4 5" key="1">
    <citation type="submission" date="2018-08" db="EMBL/GenBank/DDBJ databases">
        <authorList>
            <person name="Khan S.A."/>
            <person name="Jeon C.O."/>
            <person name="Chun B.H."/>
            <person name="Jeong S.E."/>
        </authorList>
    </citation>
    <scope>NUCLEOTIDE SEQUENCE [LARGE SCALE GENOMIC DNA]</scope>
    <source>
        <strain evidence="4 5">S-16</strain>
    </source>
</reference>
<feature type="transmembrane region" description="Helical" evidence="3">
    <location>
        <begin position="139"/>
        <end position="164"/>
    </location>
</feature>
<protein>
    <submittedName>
        <fullName evidence="4">Flagellar type III secretion system protein FlhB</fullName>
    </submittedName>
</protein>
<dbReference type="Pfam" id="PF01312">
    <property type="entry name" value="Bac_export_2"/>
    <property type="match status" value="1"/>
</dbReference>
<keyword evidence="5" id="KW-1185">Reference proteome</keyword>
<organism evidence="4 5">
    <name type="scientific">Piscinibacter terrae</name>
    <dbReference type="NCBI Taxonomy" id="2496871"/>
    <lineage>
        <taxon>Bacteria</taxon>
        <taxon>Pseudomonadati</taxon>
        <taxon>Pseudomonadota</taxon>
        <taxon>Betaproteobacteria</taxon>
        <taxon>Burkholderiales</taxon>
        <taxon>Sphaerotilaceae</taxon>
        <taxon>Piscinibacter</taxon>
    </lineage>
</organism>
<dbReference type="Gene3D" id="3.40.1690.10">
    <property type="entry name" value="secretion proteins EscU"/>
    <property type="match status" value="1"/>
</dbReference>
<keyword evidence="3" id="KW-0472">Membrane</keyword>
<dbReference type="AlphaFoldDB" id="A0A3N7JIN8"/>
<dbReference type="SUPFAM" id="SSF160544">
    <property type="entry name" value="EscU C-terminal domain-like"/>
    <property type="match status" value="1"/>
</dbReference>
<dbReference type="PANTHER" id="PTHR30531:SF12">
    <property type="entry name" value="FLAGELLAR BIOSYNTHETIC PROTEIN FLHB"/>
    <property type="match status" value="1"/>
</dbReference>
<dbReference type="RefSeq" id="WP_124543676.1">
    <property type="nucleotide sequence ID" value="NZ_QUSW01000011.1"/>
</dbReference>
<feature type="transmembrane region" description="Helical" evidence="3">
    <location>
        <begin position="84"/>
        <end position="106"/>
    </location>
</feature>
<feature type="transmembrane region" description="Helical" evidence="3">
    <location>
        <begin position="30"/>
        <end position="46"/>
    </location>
</feature>
<comment type="similarity">
    <text evidence="1">Belongs to the type III secretion exporter family.</text>
</comment>
<keyword evidence="3" id="KW-0812">Transmembrane</keyword>
<dbReference type="PRINTS" id="PR00950">
    <property type="entry name" value="TYPE3IMSPROT"/>
</dbReference>
<evidence type="ECO:0000313" key="4">
    <source>
        <dbReference type="EMBL" id="RQP21309.1"/>
    </source>
</evidence>
<dbReference type="GO" id="GO:0009306">
    <property type="term" value="P:protein secretion"/>
    <property type="evidence" value="ECO:0007669"/>
    <property type="project" value="InterPro"/>
</dbReference>
<evidence type="ECO:0000256" key="2">
    <source>
        <dbReference type="SAM" id="MobiDB-lite"/>
    </source>
</evidence>